<evidence type="ECO:0000259" key="2">
    <source>
        <dbReference type="PROSITE" id="PS50943"/>
    </source>
</evidence>
<evidence type="ECO:0000313" key="4">
    <source>
        <dbReference type="Proteomes" id="UP001528411"/>
    </source>
</evidence>
<dbReference type="InterPro" id="IPR010982">
    <property type="entry name" value="Lambda_DNA-bd_dom_sf"/>
</dbReference>
<dbReference type="SUPFAM" id="SSF47413">
    <property type="entry name" value="lambda repressor-like DNA-binding domains"/>
    <property type="match status" value="1"/>
</dbReference>
<dbReference type="PROSITE" id="PS50943">
    <property type="entry name" value="HTH_CROC1"/>
    <property type="match status" value="1"/>
</dbReference>
<dbReference type="Pfam" id="PF01381">
    <property type="entry name" value="HTH_3"/>
    <property type="match status" value="1"/>
</dbReference>
<name>A0ABT5FGE8_9GAMM</name>
<dbReference type="EMBL" id="JAQOMS010000002">
    <property type="protein sequence ID" value="MDC2890068.1"/>
    <property type="molecule type" value="Genomic_DNA"/>
</dbReference>
<organism evidence="3 4">
    <name type="scientific">Psychrosphaera algicola</name>
    <dbReference type="NCBI Taxonomy" id="3023714"/>
    <lineage>
        <taxon>Bacteria</taxon>
        <taxon>Pseudomonadati</taxon>
        <taxon>Pseudomonadota</taxon>
        <taxon>Gammaproteobacteria</taxon>
        <taxon>Alteromonadales</taxon>
        <taxon>Pseudoalteromonadaceae</taxon>
        <taxon>Psychrosphaera</taxon>
    </lineage>
</organism>
<sequence>MNINAELIKIHRTKHNWTQQVLAESCGVSLRTIQRVERYGNASHETVMALASVFEIEQSEIVIPESPVVELEMKNTEGSKLVEQAIQFVITLITGMLIGAALMRFLN</sequence>
<keyword evidence="1" id="KW-1133">Transmembrane helix</keyword>
<dbReference type="CDD" id="cd00093">
    <property type="entry name" value="HTH_XRE"/>
    <property type="match status" value="1"/>
</dbReference>
<dbReference type="InterPro" id="IPR001387">
    <property type="entry name" value="Cro/C1-type_HTH"/>
</dbReference>
<gene>
    <name evidence="3" type="ORF">PN838_16445</name>
</gene>
<comment type="caution">
    <text evidence="3">The sequence shown here is derived from an EMBL/GenBank/DDBJ whole genome shotgun (WGS) entry which is preliminary data.</text>
</comment>
<dbReference type="Proteomes" id="UP001528411">
    <property type="component" value="Unassembled WGS sequence"/>
</dbReference>
<dbReference type="RefSeq" id="WP_272181366.1">
    <property type="nucleotide sequence ID" value="NZ_JAQOMS010000002.1"/>
</dbReference>
<feature type="transmembrane region" description="Helical" evidence="1">
    <location>
        <begin position="85"/>
        <end position="106"/>
    </location>
</feature>
<dbReference type="Gene3D" id="1.10.260.40">
    <property type="entry name" value="lambda repressor-like DNA-binding domains"/>
    <property type="match status" value="1"/>
</dbReference>
<protein>
    <submittedName>
        <fullName evidence="3">Helix-turn-helix transcriptional regulator</fullName>
    </submittedName>
</protein>
<evidence type="ECO:0000313" key="3">
    <source>
        <dbReference type="EMBL" id="MDC2890068.1"/>
    </source>
</evidence>
<accession>A0ABT5FGE8</accession>
<reference evidence="3 4" key="1">
    <citation type="submission" date="2023-01" db="EMBL/GenBank/DDBJ databases">
        <title>Psychrosphaera sp. nov., isolated from marine algae.</title>
        <authorList>
            <person name="Bayburt H."/>
            <person name="Choi B.J."/>
            <person name="Kim J.M."/>
            <person name="Choi D.G."/>
            <person name="Jeon C.O."/>
        </authorList>
    </citation>
    <scope>NUCLEOTIDE SEQUENCE [LARGE SCALE GENOMIC DNA]</scope>
    <source>
        <strain evidence="3 4">G1-22</strain>
    </source>
</reference>
<proteinExistence type="predicted"/>
<keyword evidence="4" id="KW-1185">Reference proteome</keyword>
<dbReference type="SMART" id="SM00530">
    <property type="entry name" value="HTH_XRE"/>
    <property type="match status" value="1"/>
</dbReference>
<keyword evidence="1" id="KW-0812">Transmembrane</keyword>
<keyword evidence="1" id="KW-0472">Membrane</keyword>
<evidence type="ECO:0000256" key="1">
    <source>
        <dbReference type="SAM" id="Phobius"/>
    </source>
</evidence>
<feature type="domain" description="HTH cro/C1-type" evidence="2">
    <location>
        <begin position="8"/>
        <end position="61"/>
    </location>
</feature>